<dbReference type="Pfam" id="PF11161">
    <property type="entry name" value="DUF2944"/>
    <property type="match status" value="1"/>
</dbReference>
<comment type="caution">
    <text evidence="1">The sequence shown here is derived from an EMBL/GenBank/DDBJ whole genome shotgun (WGS) entry which is preliminary data.</text>
</comment>
<sequence>MDLSVKQAMAKWPNVPAVYGWLSLDERGRWHIHERGDAAKGSPGELITSPQIVAFIGRNYAADDQGRWYFQNGPQRVYVRLDAAPYVLRVADTGLGLVTHTGQTVSSIKAWWLDEAGRLYAQTDLGLGLIDGRDLESVLAPLRVQPGNVPLLDALEDSEAQANKASWHVSHPSYPTPVPLHGDASGSALAADLGFVANPLPE</sequence>
<dbReference type="RefSeq" id="WP_094837358.1">
    <property type="nucleotide sequence ID" value="NZ_NEVQ01000007.1"/>
</dbReference>
<dbReference type="Proteomes" id="UP000216885">
    <property type="component" value="Unassembled WGS sequence"/>
</dbReference>
<organism evidence="1 2">
    <name type="scientific">Bordetella genomosp. 4</name>
    <dbReference type="NCBI Taxonomy" id="463044"/>
    <lineage>
        <taxon>Bacteria</taxon>
        <taxon>Pseudomonadati</taxon>
        <taxon>Pseudomonadota</taxon>
        <taxon>Betaproteobacteria</taxon>
        <taxon>Burkholderiales</taxon>
        <taxon>Alcaligenaceae</taxon>
        <taxon>Bordetella</taxon>
    </lineage>
</organism>
<dbReference type="InterPro" id="IPR021332">
    <property type="entry name" value="DUF2944"/>
</dbReference>
<dbReference type="EMBL" id="NEVQ01000007">
    <property type="protein sequence ID" value="OZI59401.1"/>
    <property type="molecule type" value="Genomic_DNA"/>
</dbReference>
<evidence type="ECO:0008006" key="3">
    <source>
        <dbReference type="Google" id="ProtNLM"/>
    </source>
</evidence>
<evidence type="ECO:0000313" key="2">
    <source>
        <dbReference type="Proteomes" id="UP000216885"/>
    </source>
</evidence>
<keyword evidence="2" id="KW-1185">Reference proteome</keyword>
<gene>
    <name evidence="1" type="ORF">CAL20_05210</name>
</gene>
<evidence type="ECO:0000313" key="1">
    <source>
        <dbReference type="EMBL" id="OZI59401.1"/>
    </source>
</evidence>
<accession>A0A261UCS0</accession>
<protein>
    <recommendedName>
        <fullName evidence="3">DUF2946 domain-containing protein</fullName>
    </recommendedName>
</protein>
<proteinExistence type="predicted"/>
<name>A0A261UCS0_9BORD</name>
<dbReference type="AlphaFoldDB" id="A0A261UCS0"/>
<reference evidence="1 2" key="1">
    <citation type="submission" date="2017-05" db="EMBL/GenBank/DDBJ databases">
        <title>Complete and WGS of Bordetella genogroups.</title>
        <authorList>
            <person name="Spilker T."/>
            <person name="LiPuma J."/>
        </authorList>
    </citation>
    <scope>NUCLEOTIDE SEQUENCE [LARGE SCALE GENOMIC DNA]</scope>
    <source>
        <strain evidence="1 2">AU9919</strain>
    </source>
</reference>